<dbReference type="Pfam" id="PF08351">
    <property type="entry name" value="TmcA_N"/>
    <property type="match status" value="1"/>
</dbReference>
<reference evidence="12 13" key="1">
    <citation type="submission" date="2016-11" db="EMBL/GenBank/DDBJ databases">
        <title>Networking in microbes: conjugative elements and plasmids in the genus Alteromonas.</title>
        <authorList>
            <person name="Lopez-Perez M."/>
            <person name="Ramon-Marco N."/>
            <person name="Rodriguez-Valera F."/>
        </authorList>
    </citation>
    <scope>NUCLEOTIDE SEQUENCE [LARGE SCALE GENOMIC DNA]</scope>
    <source>
        <strain evidence="12 13">CP48</strain>
    </source>
</reference>
<dbReference type="GO" id="GO:0005524">
    <property type="term" value="F:ATP binding"/>
    <property type="evidence" value="ECO:0007669"/>
    <property type="project" value="UniProtKB-UniRule"/>
</dbReference>
<comment type="catalytic activity">
    <reaction evidence="9">
        <text>cytidine(34) in elongator tRNA(Met) + acetyl-CoA + ATP + H2O = N(4)-acetylcytidine(34) in elongator tRNA(Met) + ADP + phosphate + CoA + H(+)</text>
        <dbReference type="Rhea" id="RHEA:43788"/>
        <dbReference type="Rhea" id="RHEA-COMP:10693"/>
        <dbReference type="Rhea" id="RHEA-COMP:10694"/>
        <dbReference type="ChEBI" id="CHEBI:15377"/>
        <dbReference type="ChEBI" id="CHEBI:15378"/>
        <dbReference type="ChEBI" id="CHEBI:30616"/>
        <dbReference type="ChEBI" id="CHEBI:43474"/>
        <dbReference type="ChEBI" id="CHEBI:57287"/>
        <dbReference type="ChEBI" id="CHEBI:57288"/>
        <dbReference type="ChEBI" id="CHEBI:74900"/>
        <dbReference type="ChEBI" id="CHEBI:82748"/>
        <dbReference type="ChEBI" id="CHEBI:456216"/>
        <dbReference type="EC" id="2.3.1.193"/>
    </reaction>
</comment>
<protein>
    <recommendedName>
        <fullName evidence="9">tRNA(Met) cytidine acetyltransferase TmcA</fullName>
        <ecNumber evidence="9">2.3.1.193</ecNumber>
    </recommendedName>
</protein>
<dbReference type="Proteomes" id="UP000182101">
    <property type="component" value="Chromosome"/>
</dbReference>
<evidence type="ECO:0000256" key="9">
    <source>
        <dbReference type="HAMAP-Rule" id="MF_01886"/>
    </source>
</evidence>
<feature type="compositionally biased region" description="Low complexity" evidence="10">
    <location>
        <begin position="668"/>
        <end position="689"/>
    </location>
</feature>
<dbReference type="GO" id="GO:0005737">
    <property type="term" value="C:cytoplasm"/>
    <property type="evidence" value="ECO:0007669"/>
    <property type="project" value="UniProtKB-SubCell"/>
</dbReference>
<dbReference type="InterPro" id="IPR013562">
    <property type="entry name" value="TmcA/NAT10_N"/>
</dbReference>
<keyword evidence="7 9" id="KW-0694">RNA-binding</keyword>
<feature type="binding site" evidence="9">
    <location>
        <begin position="521"/>
        <end position="523"/>
    </location>
    <ligand>
        <name>acetyl-CoA</name>
        <dbReference type="ChEBI" id="CHEBI:57288"/>
    </ligand>
</feature>
<dbReference type="InterPro" id="IPR007807">
    <property type="entry name" value="TcmA/NAT10_helicase"/>
</dbReference>
<organism evidence="12 13">
    <name type="scientific">Alteromonas mediterranea</name>
    <dbReference type="NCBI Taxonomy" id="314275"/>
    <lineage>
        <taxon>Bacteria</taxon>
        <taxon>Pseudomonadati</taxon>
        <taxon>Pseudomonadota</taxon>
        <taxon>Gammaproteobacteria</taxon>
        <taxon>Alteromonadales</taxon>
        <taxon>Alteromonadaceae</taxon>
        <taxon>Alteromonas/Salinimonas group</taxon>
        <taxon>Alteromonas</taxon>
    </lineage>
</organism>
<dbReference type="PANTHER" id="PTHR10925">
    <property type="entry name" value="N-ACETYLTRANSFERASE 10"/>
    <property type="match status" value="1"/>
</dbReference>
<accession>A0AAC9J8Q0</accession>
<dbReference type="AlphaFoldDB" id="A0AAC9J8Q0"/>
<keyword evidence="3 9" id="KW-0808">Transferase</keyword>
<dbReference type="GO" id="GO:0051392">
    <property type="term" value="F:tRNA cytidine N4-acetyltransferase activity"/>
    <property type="evidence" value="ECO:0007669"/>
    <property type="project" value="UniProtKB-UniRule"/>
</dbReference>
<evidence type="ECO:0000256" key="3">
    <source>
        <dbReference type="ARBA" id="ARBA00022679"/>
    </source>
</evidence>
<feature type="region of interest" description="Disordered" evidence="10">
    <location>
        <begin position="665"/>
        <end position="691"/>
    </location>
</feature>
<name>A0AAC9J8Q0_9ALTE</name>
<evidence type="ECO:0000313" key="12">
    <source>
        <dbReference type="EMBL" id="APD89229.1"/>
    </source>
</evidence>
<keyword evidence="4 9" id="KW-0819">tRNA processing</keyword>
<feature type="binding site" evidence="9">
    <location>
        <position position="189"/>
    </location>
    <ligand>
        <name>ATP</name>
        <dbReference type="ChEBI" id="CHEBI:30616"/>
    </ligand>
</feature>
<dbReference type="Pfam" id="PF05127">
    <property type="entry name" value="NAT10_TcmA_helicase"/>
    <property type="match status" value="1"/>
</dbReference>
<dbReference type="GO" id="GO:0002101">
    <property type="term" value="P:tRNA wobble cytosine modification"/>
    <property type="evidence" value="ECO:0007669"/>
    <property type="project" value="UniProtKB-UniRule"/>
</dbReference>
<dbReference type="Gene3D" id="3.40.630.30">
    <property type="match status" value="1"/>
</dbReference>
<dbReference type="InterPro" id="IPR000182">
    <property type="entry name" value="GNAT_dom"/>
</dbReference>
<comment type="subcellular location">
    <subcellularLocation>
        <location evidence="9">Cytoplasm</location>
    </subcellularLocation>
</comment>
<dbReference type="PANTHER" id="PTHR10925:SF5">
    <property type="entry name" value="RNA CYTIDINE ACETYLTRANSFERASE"/>
    <property type="match status" value="1"/>
</dbReference>
<evidence type="ECO:0000256" key="5">
    <source>
        <dbReference type="ARBA" id="ARBA00022741"/>
    </source>
</evidence>
<dbReference type="HAMAP" id="MF_01886">
    <property type="entry name" value="tRNA_acetyltr_TmcA"/>
    <property type="match status" value="1"/>
</dbReference>
<evidence type="ECO:0000256" key="7">
    <source>
        <dbReference type="ARBA" id="ARBA00022884"/>
    </source>
</evidence>
<dbReference type="Gene3D" id="3.40.50.300">
    <property type="entry name" value="P-loop containing nucleotide triphosphate hydrolases"/>
    <property type="match status" value="1"/>
</dbReference>
<dbReference type="InterPro" id="IPR027417">
    <property type="entry name" value="P-loop_NTPase"/>
</dbReference>
<keyword evidence="2 9" id="KW-0820">tRNA-binding</keyword>
<feature type="binding site" evidence="9">
    <location>
        <position position="369"/>
    </location>
    <ligand>
        <name>ATP</name>
        <dbReference type="ChEBI" id="CHEBI:30616"/>
    </ligand>
</feature>
<dbReference type="Pfam" id="PF13718">
    <property type="entry name" value="GNAT_acetyltr_2"/>
    <property type="match status" value="1"/>
</dbReference>
<comment type="caution">
    <text evidence="9">Lacks conserved residue(s) required for the propagation of feature annotation.</text>
</comment>
<feature type="domain" description="N-acetyltransferase" evidence="11">
    <location>
        <begin position="415"/>
        <end position="603"/>
    </location>
</feature>
<keyword evidence="8 9" id="KW-0012">Acyltransferase</keyword>
<dbReference type="GO" id="GO:0000049">
    <property type="term" value="F:tRNA binding"/>
    <property type="evidence" value="ECO:0007669"/>
    <property type="project" value="UniProtKB-UniRule"/>
</dbReference>
<evidence type="ECO:0000256" key="8">
    <source>
        <dbReference type="ARBA" id="ARBA00023315"/>
    </source>
</evidence>
<dbReference type="GO" id="GO:1990883">
    <property type="term" value="F:18S rRNA cytidine N-acetyltransferase activity"/>
    <property type="evidence" value="ECO:0007669"/>
    <property type="project" value="TreeGrafter"/>
</dbReference>
<sequence>MALSQLCEWVLAPFFTEHQNSTLRLHRRLLVISGRDEFCHNALTTVTNAIDKSNTVKYNLFTGEMLKGKKRKQVLGSEWDIAFLDCRDFFRPGDVMAVAGTVKQHGCLILICPPFTTWPENAAVSFISEGYSLKRSLYLARFIDRLQGNPSIAFYRESATSLPDIARYEVNKLDAANVYRGALFKSYEQEHAFNKLSQGFYHNQLNALITAPRGRGKSSLLGLFIQKLIREGHRVLLTSERQENVKNVFDIQNPSEDTKDNHTKGIEQIQPATLPFKGKEIITNGTVKWVPPDSDLLCNTDKQDYDVVIVDEAASLPLPLVHKIIKHNKQWILSTTLLGYEGSGSGFIHKLLPNLPPSTIHLTLTAPLRWYQHDPLETFLNETCLFESDSSALIDDKHIEKSATDIIEHSAFNLSTFENVSEQTLQQIMSLLALAHYQTTPDDFMRLMDSPDVLIASLSLDNIIIAASIINIEGGKRLEETAEAIASGKRRPKGHLGAQRLCLLSANGTAATFTYWRINRIAVHTRLQGKGIGSELLRKITNESYRHGIDAICTSYGTTAKLDVFWCRNGFEVVDYGRKPNKASGETSALAVLAHTNKVKMLVSELITLQKSYQSTLGLFSLPTSVINTYQRKLRHFIDGSRALDDVWPILCKIAKFDGGTFNDKPGDASGSDNANSANSADSADSADSPKYSDYKPIQNIAKIINENSRLIDVFITSNIELKQLCSALDAKGLKEATKKLREKLKPAF</sequence>
<evidence type="ECO:0000313" key="13">
    <source>
        <dbReference type="Proteomes" id="UP000182101"/>
    </source>
</evidence>
<dbReference type="CDD" id="cd04301">
    <property type="entry name" value="NAT_SF"/>
    <property type="match status" value="1"/>
</dbReference>
<keyword evidence="1 9" id="KW-0963">Cytoplasm</keyword>
<evidence type="ECO:0000256" key="4">
    <source>
        <dbReference type="ARBA" id="ARBA00022694"/>
    </source>
</evidence>
<dbReference type="GO" id="GO:1904812">
    <property type="term" value="P:rRNA acetylation involved in maturation of SSU-rRNA"/>
    <property type="evidence" value="ECO:0007669"/>
    <property type="project" value="TreeGrafter"/>
</dbReference>
<keyword evidence="6 9" id="KW-0067">ATP-binding</keyword>
<dbReference type="EC" id="2.3.1.193" evidence="9"/>
<dbReference type="InterPro" id="IPR024914">
    <property type="entry name" value="tRNA_acetyltr_TmcA"/>
</dbReference>
<dbReference type="EMBL" id="CP018024">
    <property type="protein sequence ID" value="APD89229.1"/>
    <property type="molecule type" value="Genomic_DNA"/>
</dbReference>
<comment type="function">
    <text evidence="9">Catalyzes the formation of N(4)-acetylcytidine (ac(4)C) at the wobble position of tRNA(Met), by using acetyl-CoA as an acetyl donor and ATP (or GTP).</text>
</comment>
<dbReference type="SUPFAM" id="SSF55729">
    <property type="entry name" value="Acyl-CoA N-acyltransferases (Nat)"/>
    <property type="match status" value="1"/>
</dbReference>
<dbReference type="GO" id="GO:0051391">
    <property type="term" value="P:tRNA acetylation"/>
    <property type="evidence" value="ECO:0007669"/>
    <property type="project" value="UniProtKB-UniRule"/>
</dbReference>
<evidence type="ECO:0000256" key="10">
    <source>
        <dbReference type="SAM" id="MobiDB-lite"/>
    </source>
</evidence>
<keyword evidence="5 9" id="KW-0547">Nucleotide-binding</keyword>
<dbReference type="Gene3D" id="3.40.50.11040">
    <property type="match status" value="1"/>
</dbReference>
<evidence type="ECO:0000259" key="11">
    <source>
        <dbReference type="PROSITE" id="PS51186"/>
    </source>
</evidence>
<comment type="similarity">
    <text evidence="9">Belongs to the TmcA family.</text>
</comment>
<dbReference type="PROSITE" id="PS51186">
    <property type="entry name" value="GNAT"/>
    <property type="match status" value="1"/>
</dbReference>
<feature type="binding site" evidence="9">
    <location>
        <position position="568"/>
    </location>
    <ligand>
        <name>acetyl-CoA</name>
        <dbReference type="ChEBI" id="CHEBI:57288"/>
    </ligand>
</feature>
<evidence type="ECO:0000256" key="1">
    <source>
        <dbReference type="ARBA" id="ARBA00022490"/>
    </source>
</evidence>
<dbReference type="RefSeq" id="WP_071958785.1">
    <property type="nucleotide sequence ID" value="NZ_CP018024.1"/>
</dbReference>
<proteinExistence type="inferred from homology"/>
<dbReference type="InterPro" id="IPR032672">
    <property type="entry name" value="TmcA/NAT10/Kre33"/>
</dbReference>
<dbReference type="InterPro" id="IPR016181">
    <property type="entry name" value="Acyl_CoA_acyltransferase"/>
</dbReference>
<dbReference type="SUPFAM" id="SSF52540">
    <property type="entry name" value="P-loop containing nucleoside triphosphate hydrolases"/>
    <property type="match status" value="1"/>
</dbReference>
<gene>
    <name evidence="9" type="primary">tmcA</name>
    <name evidence="12" type="ORF">BM524_05040</name>
</gene>
<evidence type="ECO:0000256" key="2">
    <source>
        <dbReference type="ARBA" id="ARBA00022555"/>
    </source>
</evidence>
<evidence type="ECO:0000256" key="6">
    <source>
        <dbReference type="ARBA" id="ARBA00022840"/>
    </source>
</evidence>